<dbReference type="PANTHER" id="PTHR36435">
    <property type="entry name" value="SLR1288 PROTEIN"/>
    <property type="match status" value="1"/>
</dbReference>
<dbReference type="Pfam" id="PF02517">
    <property type="entry name" value="Rce1-like"/>
    <property type="match status" value="1"/>
</dbReference>
<evidence type="ECO:0000259" key="2">
    <source>
        <dbReference type="Pfam" id="PF02517"/>
    </source>
</evidence>
<feature type="transmembrane region" description="Helical" evidence="1">
    <location>
        <begin position="95"/>
        <end position="112"/>
    </location>
</feature>
<comment type="caution">
    <text evidence="3">The sequence shown here is derived from an EMBL/GenBank/DDBJ whole genome shotgun (WGS) entry which is preliminary data.</text>
</comment>
<keyword evidence="1" id="KW-0472">Membrane</keyword>
<organism evidence="3 4">
    <name type="scientific">Candidatus Ordinivivax streblomastigis</name>
    <dbReference type="NCBI Taxonomy" id="2540710"/>
    <lineage>
        <taxon>Bacteria</taxon>
        <taxon>Pseudomonadati</taxon>
        <taxon>Bacteroidota</taxon>
        <taxon>Bacteroidia</taxon>
        <taxon>Bacteroidales</taxon>
        <taxon>Candidatus Ordinivivax</taxon>
    </lineage>
</organism>
<feature type="transmembrane region" description="Helical" evidence="1">
    <location>
        <begin position="191"/>
        <end position="213"/>
    </location>
</feature>
<evidence type="ECO:0000313" key="4">
    <source>
        <dbReference type="Proteomes" id="UP000324575"/>
    </source>
</evidence>
<dbReference type="EMBL" id="SNRX01000014">
    <property type="protein sequence ID" value="KAA6301749.1"/>
    <property type="molecule type" value="Genomic_DNA"/>
</dbReference>
<dbReference type="Proteomes" id="UP000324575">
    <property type="component" value="Unassembled WGS sequence"/>
</dbReference>
<dbReference type="InterPro" id="IPR003675">
    <property type="entry name" value="Rce1/LyrA-like_dom"/>
</dbReference>
<feature type="transmembrane region" description="Helical" evidence="1">
    <location>
        <begin position="54"/>
        <end position="75"/>
    </location>
</feature>
<feature type="transmembrane region" description="Helical" evidence="1">
    <location>
        <begin position="20"/>
        <end position="42"/>
    </location>
</feature>
<gene>
    <name evidence="3" type="ORF">EZS26_002058</name>
</gene>
<reference evidence="3 4" key="1">
    <citation type="submission" date="2019-03" db="EMBL/GenBank/DDBJ databases">
        <title>Single cell metagenomics reveals metabolic interactions within the superorganism composed of flagellate Streblomastix strix and complex community of Bacteroidetes bacteria on its surface.</title>
        <authorList>
            <person name="Treitli S.C."/>
            <person name="Kolisko M."/>
            <person name="Husnik F."/>
            <person name="Keeling P."/>
            <person name="Hampl V."/>
        </authorList>
    </citation>
    <scope>NUCLEOTIDE SEQUENCE [LARGE SCALE GENOMIC DNA]</scope>
    <source>
        <strain evidence="3">St1</strain>
    </source>
</reference>
<dbReference type="GO" id="GO:0080120">
    <property type="term" value="P:CAAX-box protein maturation"/>
    <property type="evidence" value="ECO:0007669"/>
    <property type="project" value="UniProtKB-ARBA"/>
</dbReference>
<dbReference type="AlphaFoldDB" id="A0A5M8P004"/>
<evidence type="ECO:0000256" key="1">
    <source>
        <dbReference type="SAM" id="Phobius"/>
    </source>
</evidence>
<sequence length="293" mass="33091">MKFLERAFDGQNQFWKYAVVCLGGYLGGQLIGSIPLLGVLTYKEIADLSKNTMLFLLLLSVAVSLFCIVFLIKVLHNRSFAETVNGRKKIRTNRIWVGALVWAIVSGFYLFADCRMNPENYTLQFDLGRFIPLLIITFLLIPLQTTSEELLFRGYLAQGIGRWTKNRWAAFIVPGILFGLLHVANPEVNAFGFWIVMPQYVFFGLLFGIIAVLDDGIELPIGMHAANNMFACLFTTHPSSALQTDAVFLLNVIDPMKETVMLALTGMVAFSFFSVKYQWKFSILNKKITNINE</sequence>
<dbReference type="PANTHER" id="PTHR36435:SF1">
    <property type="entry name" value="CAAX AMINO TERMINAL PROTEASE FAMILY PROTEIN"/>
    <property type="match status" value="1"/>
</dbReference>
<feature type="domain" description="CAAX prenyl protease 2/Lysostaphin resistance protein A-like" evidence="2">
    <location>
        <begin position="132"/>
        <end position="230"/>
    </location>
</feature>
<evidence type="ECO:0000313" key="3">
    <source>
        <dbReference type="EMBL" id="KAA6301749.1"/>
    </source>
</evidence>
<feature type="transmembrane region" description="Helical" evidence="1">
    <location>
        <begin position="259"/>
        <end position="277"/>
    </location>
</feature>
<name>A0A5M8P004_9BACT</name>
<protein>
    <recommendedName>
        <fullName evidence="2">CAAX prenyl protease 2/Lysostaphin resistance protein A-like domain-containing protein</fullName>
    </recommendedName>
</protein>
<keyword evidence="1" id="KW-0812">Transmembrane</keyword>
<dbReference type="GO" id="GO:0004175">
    <property type="term" value="F:endopeptidase activity"/>
    <property type="evidence" value="ECO:0007669"/>
    <property type="project" value="UniProtKB-ARBA"/>
</dbReference>
<proteinExistence type="predicted"/>
<accession>A0A5M8P004</accession>
<feature type="transmembrane region" description="Helical" evidence="1">
    <location>
        <begin position="168"/>
        <end position="185"/>
    </location>
</feature>
<dbReference type="InterPro" id="IPR052710">
    <property type="entry name" value="CAAX_protease"/>
</dbReference>
<keyword evidence="1" id="KW-1133">Transmembrane helix</keyword>